<organismHost>
    <name type="scientific">Cucumis melo</name>
    <name type="common">Muskmelon</name>
    <dbReference type="NCBI Taxonomy" id="3656"/>
</organismHost>
<organism evidence="2">
    <name type="scientific">Melon necrotic spot virus</name>
    <name type="common">MNSV</name>
    <dbReference type="NCBI Taxonomy" id="11987"/>
    <lineage>
        <taxon>Viruses</taxon>
        <taxon>Riboviria</taxon>
        <taxon>Orthornavirae</taxon>
        <taxon>Kitrinoviricota</taxon>
        <taxon>Tolucaviricetes</taxon>
        <taxon>Tolivirales</taxon>
        <taxon>Tombusviridae</taxon>
        <taxon>Procedovirinae</taxon>
        <taxon>Gammacarmovirus</taxon>
        <taxon>Gammacarmovirus melonis</taxon>
    </lineage>
</organism>
<keyword evidence="1" id="KW-0472">Membrane</keyword>
<feature type="transmembrane region" description="Helical" evidence="1">
    <location>
        <begin position="14"/>
        <end position="34"/>
    </location>
</feature>
<keyword evidence="1" id="KW-0812">Transmembrane</keyword>
<dbReference type="EMBL" id="JX879088">
    <property type="protein sequence ID" value="AGC04690.1"/>
    <property type="molecule type" value="Genomic_RNA"/>
</dbReference>
<evidence type="ECO:0000313" key="2">
    <source>
        <dbReference type="EMBL" id="AGC04690.1"/>
    </source>
</evidence>
<name>L7RH17_MNSV</name>
<reference evidence="2" key="1">
    <citation type="submission" date="2012-09" db="EMBL/GenBank/DDBJ databases">
        <title>A novel virus infecting Cucumis melo is a member of carmovirus from India.</title>
        <authorList>
            <person name="Nagateja N."/>
            <person name="Gopinath K."/>
        </authorList>
    </citation>
    <scope>NUCLEOTIDE SEQUENCE</scope>
    <source>
        <strain evidence="2">Hyd</strain>
    </source>
</reference>
<evidence type="ECO:0000256" key="1">
    <source>
        <dbReference type="SAM" id="Phobius"/>
    </source>
</evidence>
<keyword evidence="1" id="KW-1133">Transmembrane helix</keyword>
<accession>L7RH17</accession>
<dbReference type="Pfam" id="PF06692">
    <property type="entry name" value="MNSV_P7B"/>
    <property type="match status" value="1"/>
</dbReference>
<proteinExistence type="predicted"/>
<dbReference type="InterPro" id="IPR009575">
    <property type="entry name" value="MNSV_P7B"/>
</dbReference>
<sequence length="62" mass="6659">MGCGCCSQYCPGDYSGVVAILFLLLILFVITILGQPTQHTYTTYDNSCIKTQYVGISTNGDG</sequence>
<gene>
    <name evidence="2" type="primary">MP-2</name>
</gene>
<protein>
    <submittedName>
        <fullName evidence="2">p7B</fullName>
    </submittedName>
</protein>
<organismHost>
    <name type="scientific">Cucumis sativus</name>
    <name type="common">Cucumber</name>
    <dbReference type="NCBI Taxonomy" id="3659"/>
</organismHost>